<dbReference type="InParanoid" id="A0A1Y2G0L5"/>
<keyword evidence="1 3" id="KW-0378">Hydrolase</keyword>
<dbReference type="GO" id="GO:0005737">
    <property type="term" value="C:cytoplasm"/>
    <property type="evidence" value="ECO:0007669"/>
    <property type="project" value="TreeGrafter"/>
</dbReference>
<dbReference type="Pfam" id="PF03959">
    <property type="entry name" value="FSH1"/>
    <property type="match status" value="1"/>
</dbReference>
<accession>A0A1Y2G0L5</accession>
<reference evidence="3 4" key="1">
    <citation type="submission" date="2016-07" db="EMBL/GenBank/DDBJ databases">
        <title>Pervasive Adenine N6-methylation of Active Genes in Fungi.</title>
        <authorList>
            <consortium name="DOE Joint Genome Institute"/>
            <person name="Mondo S.J."/>
            <person name="Dannebaum R.O."/>
            <person name="Kuo R.C."/>
            <person name="Labutti K."/>
            <person name="Haridas S."/>
            <person name="Kuo A."/>
            <person name="Salamov A."/>
            <person name="Ahrendt S.R."/>
            <person name="Lipzen A."/>
            <person name="Sullivan W."/>
            <person name="Andreopoulos W.B."/>
            <person name="Clum A."/>
            <person name="Lindquist E."/>
            <person name="Daum C."/>
            <person name="Ramamoorthy G.K."/>
            <person name="Gryganskyi A."/>
            <person name="Culley D."/>
            <person name="Magnuson J.K."/>
            <person name="James T.Y."/>
            <person name="O'Malley M.A."/>
            <person name="Stajich J.E."/>
            <person name="Spatafora J.W."/>
            <person name="Visel A."/>
            <person name="Grigoriev I.V."/>
        </authorList>
    </citation>
    <scope>NUCLEOTIDE SEQUENCE [LARGE SCALE GENOMIC DNA]</scope>
    <source>
        <strain evidence="3 4">62-1032</strain>
    </source>
</reference>
<feature type="domain" description="Serine hydrolase" evidence="2">
    <location>
        <begin position="4"/>
        <end position="224"/>
    </location>
</feature>
<dbReference type="EMBL" id="MCGR01000004">
    <property type="protein sequence ID" value="ORY90110.1"/>
    <property type="molecule type" value="Genomic_DNA"/>
</dbReference>
<proteinExistence type="predicted"/>
<sequence length="264" mass="28102">MAGVPKILMLPGYTQNAAIFSGRLGAIRRGIKDSAELVFVDPPHIVDTPTNSSADFDSSASSNPASAEDTPRAWWFAEAKEGWRHFNKMDESLVYLRDILEKQGPFDGVWGFSQGAAAAAMLTALVENPSLNPIFAAPSSDPAVVWPPAPFKFSILSAGFMPADPVWKALFDTPVKTPTLHVLGRGDTIVGSDRSLPLVDAFVDARVEWHDGGHHTPSKASWRNFFKAYLDLFKEGGVGASGIAEIPSPAGAVAGPEDGASGKL</sequence>
<dbReference type="InterPro" id="IPR050593">
    <property type="entry name" value="LovG"/>
</dbReference>
<dbReference type="InterPro" id="IPR029058">
    <property type="entry name" value="AB_hydrolase_fold"/>
</dbReference>
<protein>
    <submittedName>
        <fullName evidence="3">Serine hydrolase FSH</fullName>
    </submittedName>
</protein>
<evidence type="ECO:0000259" key="2">
    <source>
        <dbReference type="Pfam" id="PF03959"/>
    </source>
</evidence>
<gene>
    <name evidence="3" type="ORF">BCR35DRAFT_299649</name>
</gene>
<dbReference type="STRING" id="106004.A0A1Y2G0L5"/>
<dbReference type="OrthoDB" id="2094269at2759"/>
<dbReference type="InterPro" id="IPR005645">
    <property type="entry name" value="FSH-like_dom"/>
</dbReference>
<dbReference type="Proteomes" id="UP000193467">
    <property type="component" value="Unassembled WGS sequence"/>
</dbReference>
<dbReference type="PANTHER" id="PTHR48070">
    <property type="entry name" value="ESTERASE OVCA2"/>
    <property type="match status" value="1"/>
</dbReference>
<evidence type="ECO:0000313" key="3">
    <source>
        <dbReference type="EMBL" id="ORY90110.1"/>
    </source>
</evidence>
<dbReference type="Gene3D" id="3.40.50.1820">
    <property type="entry name" value="alpha/beta hydrolase"/>
    <property type="match status" value="1"/>
</dbReference>
<dbReference type="PANTHER" id="PTHR48070:SF6">
    <property type="entry name" value="ESTERASE OVCA2"/>
    <property type="match status" value="1"/>
</dbReference>
<dbReference type="FunCoup" id="A0A1Y2G0L5">
    <property type="interactions" value="156"/>
</dbReference>
<evidence type="ECO:0000256" key="1">
    <source>
        <dbReference type="ARBA" id="ARBA00022801"/>
    </source>
</evidence>
<organism evidence="3 4">
    <name type="scientific">Leucosporidium creatinivorum</name>
    <dbReference type="NCBI Taxonomy" id="106004"/>
    <lineage>
        <taxon>Eukaryota</taxon>
        <taxon>Fungi</taxon>
        <taxon>Dikarya</taxon>
        <taxon>Basidiomycota</taxon>
        <taxon>Pucciniomycotina</taxon>
        <taxon>Microbotryomycetes</taxon>
        <taxon>Leucosporidiales</taxon>
        <taxon>Leucosporidium</taxon>
    </lineage>
</organism>
<dbReference type="SUPFAM" id="SSF53474">
    <property type="entry name" value="alpha/beta-Hydrolases"/>
    <property type="match status" value="1"/>
</dbReference>
<name>A0A1Y2G0L5_9BASI</name>
<dbReference type="AlphaFoldDB" id="A0A1Y2G0L5"/>
<evidence type="ECO:0000313" key="4">
    <source>
        <dbReference type="Proteomes" id="UP000193467"/>
    </source>
</evidence>
<keyword evidence="4" id="KW-1185">Reference proteome</keyword>
<comment type="caution">
    <text evidence="3">The sequence shown here is derived from an EMBL/GenBank/DDBJ whole genome shotgun (WGS) entry which is preliminary data.</text>
</comment>
<dbReference type="GO" id="GO:0016787">
    <property type="term" value="F:hydrolase activity"/>
    <property type="evidence" value="ECO:0007669"/>
    <property type="project" value="UniProtKB-KW"/>
</dbReference>
<dbReference type="GO" id="GO:0005634">
    <property type="term" value="C:nucleus"/>
    <property type="evidence" value="ECO:0007669"/>
    <property type="project" value="TreeGrafter"/>
</dbReference>